<dbReference type="InterPro" id="IPR035979">
    <property type="entry name" value="RBD_domain_sf"/>
</dbReference>
<dbReference type="CDD" id="cd12254">
    <property type="entry name" value="RRM_hnRNPH_ESRPs_RBM12_like"/>
    <property type="match status" value="3"/>
</dbReference>
<feature type="domain" description="RRM" evidence="4">
    <location>
        <begin position="125"/>
        <end position="200"/>
    </location>
</feature>
<dbReference type="InterPro" id="IPR050666">
    <property type="entry name" value="ESRP"/>
</dbReference>
<reference evidence="6" key="1">
    <citation type="submission" date="2017-02" db="UniProtKB">
        <authorList>
            <consortium name="WormBaseParasite"/>
        </authorList>
    </citation>
    <scope>IDENTIFICATION</scope>
</reference>
<evidence type="ECO:0000313" key="6">
    <source>
        <dbReference type="WBParaSite" id="SMUV_0000874701-mRNA-1"/>
    </source>
</evidence>
<dbReference type="PANTHER" id="PTHR13976">
    <property type="entry name" value="HETEROGENEOUS NUCLEAR RIBONUCLEOPROTEIN-RELATED"/>
    <property type="match status" value="1"/>
</dbReference>
<keyword evidence="1" id="KW-0677">Repeat</keyword>
<dbReference type="STRING" id="451379.A0A0N5AV42"/>
<proteinExistence type="predicted"/>
<accession>A0A0N5AV42</accession>
<evidence type="ECO:0000313" key="5">
    <source>
        <dbReference type="Proteomes" id="UP000046393"/>
    </source>
</evidence>
<keyword evidence="5" id="KW-1185">Reference proteome</keyword>
<evidence type="ECO:0000259" key="4">
    <source>
        <dbReference type="PROSITE" id="PS50102"/>
    </source>
</evidence>
<sequence length="399" mass="45873">MSLADKNCFASDHKSRKLMVPETYYIRLRGLPFSAREEDVRNFLNGVSSKRVTFTLTATGRASGECYVELSDNRAVKNALLLHKKEMGGRYIEVFSVPEHERLQMIRNGVLRSPDESGMERPIKYVVRLRGLPFETNKEDIREFFEGLDIEDIVIDLLAGGRPSGEAFVQFSSKDHAEKALERNKSYMGSRYVEVFRSSGDEMENSYYESYGYLASKTGPIPLREIADVVFEERREMSGHLKSFFDYDDFYEPYSRHTGCSTSFGLNGCNHGKFRSSPYEGAFYSSKRNRYLTDRYELSSYHEYEKRIDEKLFMKGLIYTFILFYCYKVFRIGMPYSVTGIDIEAFFDPLRCADIKLGYEADGRPSGDALVTFESVVECDRGLTRSGRMMGNRCGVHEA</sequence>
<dbReference type="Gene3D" id="3.30.70.330">
    <property type="match status" value="3"/>
</dbReference>
<dbReference type="InterPro" id="IPR012677">
    <property type="entry name" value="Nucleotide-bd_a/b_plait_sf"/>
</dbReference>
<dbReference type="InterPro" id="IPR000504">
    <property type="entry name" value="RRM_dom"/>
</dbReference>
<evidence type="ECO:0000256" key="2">
    <source>
        <dbReference type="ARBA" id="ARBA00022884"/>
    </source>
</evidence>
<dbReference type="SUPFAM" id="SSF54928">
    <property type="entry name" value="RNA-binding domain, RBD"/>
    <property type="match status" value="3"/>
</dbReference>
<dbReference type="AlphaFoldDB" id="A0A0N5AV42"/>
<protein>
    <submittedName>
        <fullName evidence="6">RRM domain-containing protein</fullName>
    </submittedName>
</protein>
<evidence type="ECO:0000256" key="3">
    <source>
        <dbReference type="PROSITE-ProRule" id="PRU00176"/>
    </source>
</evidence>
<dbReference type="WBParaSite" id="SMUV_0000874701-mRNA-1">
    <property type="protein sequence ID" value="SMUV_0000874701-mRNA-1"/>
    <property type="gene ID" value="SMUV_0000874701"/>
</dbReference>
<dbReference type="Proteomes" id="UP000046393">
    <property type="component" value="Unplaced"/>
</dbReference>
<dbReference type="GO" id="GO:0003723">
    <property type="term" value="F:RNA binding"/>
    <property type="evidence" value="ECO:0007669"/>
    <property type="project" value="UniProtKB-UniRule"/>
</dbReference>
<dbReference type="SMART" id="SM00360">
    <property type="entry name" value="RRM"/>
    <property type="match status" value="3"/>
</dbReference>
<organism evidence="5 6">
    <name type="scientific">Syphacia muris</name>
    <dbReference type="NCBI Taxonomy" id="451379"/>
    <lineage>
        <taxon>Eukaryota</taxon>
        <taxon>Metazoa</taxon>
        <taxon>Ecdysozoa</taxon>
        <taxon>Nematoda</taxon>
        <taxon>Chromadorea</taxon>
        <taxon>Rhabditida</taxon>
        <taxon>Spirurina</taxon>
        <taxon>Oxyuridomorpha</taxon>
        <taxon>Oxyuroidea</taxon>
        <taxon>Oxyuridae</taxon>
        <taxon>Syphacia</taxon>
    </lineage>
</organism>
<keyword evidence="2 3" id="KW-0694">RNA-binding</keyword>
<feature type="domain" description="RRM" evidence="4">
    <location>
        <begin position="24"/>
        <end position="99"/>
    </location>
</feature>
<dbReference type="Pfam" id="PF00076">
    <property type="entry name" value="RRM_1"/>
    <property type="match status" value="2"/>
</dbReference>
<name>A0A0N5AV42_9BILA</name>
<evidence type="ECO:0000256" key="1">
    <source>
        <dbReference type="ARBA" id="ARBA00022737"/>
    </source>
</evidence>
<dbReference type="PROSITE" id="PS50102">
    <property type="entry name" value="RRM"/>
    <property type="match status" value="2"/>
</dbReference>